<accession>A0A2T0RF50</accession>
<dbReference type="Proteomes" id="UP000239209">
    <property type="component" value="Unassembled WGS sequence"/>
</dbReference>
<dbReference type="AlphaFoldDB" id="A0A2T0RF50"/>
<proteinExistence type="predicted"/>
<gene>
    <name evidence="2" type="ORF">CLV70_12947</name>
</gene>
<protein>
    <submittedName>
        <fullName evidence="2">Uncharacterized protein</fullName>
    </submittedName>
</protein>
<organism evidence="2 3">
    <name type="scientific">Pseudosporangium ferrugineum</name>
    <dbReference type="NCBI Taxonomy" id="439699"/>
    <lineage>
        <taxon>Bacteria</taxon>
        <taxon>Bacillati</taxon>
        <taxon>Actinomycetota</taxon>
        <taxon>Actinomycetes</taxon>
        <taxon>Micromonosporales</taxon>
        <taxon>Micromonosporaceae</taxon>
        <taxon>Pseudosporangium</taxon>
    </lineage>
</organism>
<dbReference type="InterPro" id="IPR029046">
    <property type="entry name" value="LolA/LolB/LppX"/>
</dbReference>
<keyword evidence="3" id="KW-1185">Reference proteome</keyword>
<dbReference type="RefSeq" id="WP_106130951.1">
    <property type="nucleotide sequence ID" value="NZ_PVZG01000029.1"/>
</dbReference>
<dbReference type="OrthoDB" id="3369896at2"/>
<evidence type="ECO:0000313" key="2">
    <source>
        <dbReference type="EMBL" id="PRY19751.1"/>
    </source>
</evidence>
<evidence type="ECO:0000256" key="1">
    <source>
        <dbReference type="SAM" id="MobiDB-lite"/>
    </source>
</evidence>
<dbReference type="Gene3D" id="2.50.20.20">
    <property type="match status" value="1"/>
</dbReference>
<reference evidence="2 3" key="1">
    <citation type="submission" date="2018-03" db="EMBL/GenBank/DDBJ databases">
        <title>Genomic Encyclopedia of Archaeal and Bacterial Type Strains, Phase II (KMG-II): from individual species to whole genera.</title>
        <authorList>
            <person name="Goeker M."/>
        </authorList>
    </citation>
    <scope>NUCLEOTIDE SEQUENCE [LARGE SCALE GENOMIC DNA]</scope>
    <source>
        <strain evidence="2 3">DSM 45348</strain>
    </source>
</reference>
<dbReference type="SUPFAM" id="SSF89392">
    <property type="entry name" value="Prokaryotic lipoproteins and lipoprotein localization factors"/>
    <property type="match status" value="1"/>
</dbReference>
<comment type="caution">
    <text evidence="2">The sequence shown here is derived from an EMBL/GenBank/DDBJ whole genome shotgun (WGS) entry which is preliminary data.</text>
</comment>
<dbReference type="EMBL" id="PVZG01000029">
    <property type="protein sequence ID" value="PRY19751.1"/>
    <property type="molecule type" value="Genomic_DNA"/>
</dbReference>
<feature type="region of interest" description="Disordered" evidence="1">
    <location>
        <begin position="22"/>
        <end position="46"/>
    </location>
</feature>
<name>A0A2T0RF50_9ACTN</name>
<evidence type="ECO:0000313" key="3">
    <source>
        <dbReference type="Proteomes" id="UP000239209"/>
    </source>
</evidence>
<sequence length="351" mass="37327">MPDADLDFFRMPDPDLDFLRPLDPTLHDEPPSPGSPRYEAIRPDRRRDSRGLRMVAWVTGRRRTPTATPIRGRGRTVAATPVSSRTVAATPANGRGRTVAAAPISSRTVAATPANGRGQAVAATPVRGRRWMPWTVAAAGAAASVLATMVVLGGDGTSASAAVLTAAERTEKVVTLRGTTQDEIRTGGASTTTVEANGPDLKITTQEGGGTITTTVIGDTVYESRSDGTSLKQKLRAGERLAPFAQSTGNVIRAALNDANVTAKGTDRVRGTEAEHYHVELTPKSRRALAALPPGQAAWFEVEDADKITSIDIWTAGDLIRRITVDQPERLTTAEYYDFGHPVTITVPPGF</sequence>